<evidence type="ECO:0000313" key="2">
    <source>
        <dbReference type="EMBL" id="GGO40898.1"/>
    </source>
</evidence>
<comment type="caution">
    <text evidence="2">The sequence shown here is derived from an EMBL/GenBank/DDBJ whole genome shotgun (WGS) entry which is preliminary data.</text>
</comment>
<reference evidence="3" key="1">
    <citation type="journal article" date="2019" name="Int. J. Syst. Evol. Microbiol.">
        <title>The Global Catalogue of Microorganisms (GCM) 10K type strain sequencing project: providing services to taxonomists for standard genome sequencing and annotation.</title>
        <authorList>
            <consortium name="The Broad Institute Genomics Platform"/>
            <consortium name="The Broad Institute Genome Sequencing Center for Infectious Disease"/>
            <person name="Wu L."/>
            <person name="Ma J."/>
        </authorList>
    </citation>
    <scope>NUCLEOTIDE SEQUENCE [LARGE SCALE GENOMIC DNA]</scope>
    <source>
        <strain evidence="3">CGMCC 4.7349</strain>
    </source>
</reference>
<feature type="region of interest" description="Disordered" evidence="1">
    <location>
        <begin position="218"/>
        <end position="254"/>
    </location>
</feature>
<accession>A0ABQ2LNK1</accession>
<protein>
    <submittedName>
        <fullName evidence="2">Uncharacterized protein</fullName>
    </submittedName>
</protein>
<evidence type="ECO:0000313" key="3">
    <source>
        <dbReference type="Proteomes" id="UP000656881"/>
    </source>
</evidence>
<name>A0ABQ2LNK1_9ACTN</name>
<keyword evidence="3" id="KW-1185">Reference proteome</keyword>
<gene>
    <name evidence="2" type="ORF">GCM10012286_19740</name>
</gene>
<feature type="compositionally biased region" description="Pro residues" evidence="1">
    <location>
        <begin position="95"/>
        <end position="107"/>
    </location>
</feature>
<evidence type="ECO:0000256" key="1">
    <source>
        <dbReference type="SAM" id="MobiDB-lite"/>
    </source>
</evidence>
<proteinExistence type="predicted"/>
<dbReference type="RefSeq" id="WP_189173641.1">
    <property type="nucleotide sequence ID" value="NZ_BMNG01000004.1"/>
</dbReference>
<sequence>MAIFNKGNDALIHQVLRELGELRQQVSDQQHGMDQARQEATAAINDGLREIRSAVRGGLDRGSDNLREPLATISTELVGIRAALNNLNRGRPAAAGPPPAQGNPEPAPAHTEQPAHAHALDGEHVALLRKAAGISAAELEVHRDTWAFLVEHAVQDRHFHIPGAVDEHEGTVTVNVSGLSLVAALTSLRGTQHAPAVEPGTAAIAEHLYDRVADTVRSLSASPRPDAEPVRIVIDDRAAADNDEDQPPQDSDRE</sequence>
<feature type="compositionally biased region" description="Basic and acidic residues" evidence="1">
    <location>
        <begin position="225"/>
        <end position="240"/>
    </location>
</feature>
<feature type="region of interest" description="Disordered" evidence="1">
    <location>
        <begin position="89"/>
        <end position="115"/>
    </location>
</feature>
<dbReference type="Proteomes" id="UP000656881">
    <property type="component" value="Unassembled WGS sequence"/>
</dbReference>
<feature type="compositionally biased region" description="Acidic residues" evidence="1">
    <location>
        <begin position="241"/>
        <end position="254"/>
    </location>
</feature>
<organism evidence="2 3">
    <name type="scientific">Streptomyces lasiicapitis</name>
    <dbReference type="NCBI Taxonomy" id="1923961"/>
    <lineage>
        <taxon>Bacteria</taxon>
        <taxon>Bacillati</taxon>
        <taxon>Actinomycetota</taxon>
        <taxon>Actinomycetes</taxon>
        <taxon>Kitasatosporales</taxon>
        <taxon>Streptomycetaceae</taxon>
        <taxon>Streptomyces</taxon>
    </lineage>
</organism>
<dbReference type="EMBL" id="BMNG01000004">
    <property type="protein sequence ID" value="GGO40898.1"/>
    <property type="molecule type" value="Genomic_DNA"/>
</dbReference>